<dbReference type="InterPro" id="IPR038765">
    <property type="entry name" value="Papain-like_cys_pep_sf"/>
</dbReference>
<proteinExistence type="predicted"/>
<dbReference type="PROSITE" id="PS50911">
    <property type="entry name" value="CHAP"/>
    <property type="match status" value="1"/>
</dbReference>
<feature type="chain" id="PRO_5047011334" description="Peptidase C51 domain-containing protein" evidence="2">
    <location>
        <begin position="22"/>
        <end position="231"/>
    </location>
</feature>
<dbReference type="SUPFAM" id="SSF54001">
    <property type="entry name" value="Cysteine proteinases"/>
    <property type="match status" value="1"/>
</dbReference>
<protein>
    <recommendedName>
        <fullName evidence="3">Peptidase C51 domain-containing protein</fullName>
    </recommendedName>
</protein>
<dbReference type="Pfam" id="PF05257">
    <property type="entry name" value="CHAP"/>
    <property type="match status" value="1"/>
</dbReference>
<feature type="compositionally biased region" description="Low complexity" evidence="1">
    <location>
        <begin position="81"/>
        <end position="97"/>
    </location>
</feature>
<feature type="compositionally biased region" description="Polar residues" evidence="1">
    <location>
        <begin position="98"/>
        <end position="116"/>
    </location>
</feature>
<evidence type="ECO:0000256" key="2">
    <source>
        <dbReference type="SAM" id="SignalP"/>
    </source>
</evidence>
<feature type="domain" description="Peptidase C51" evidence="3">
    <location>
        <begin position="101"/>
        <end position="229"/>
    </location>
</feature>
<evidence type="ECO:0000313" key="4">
    <source>
        <dbReference type="EMBL" id="KAK9765572.1"/>
    </source>
</evidence>
<keyword evidence="5" id="KW-1185">Reference proteome</keyword>
<sequence>MHSITTFFILVLCITEFTVQPLPLSNTVKRLNTSVSQKKNFTGVLTKREPGYSSGNHSNRNRNTRNPKANKDHSINDALGNHRGNTGNSRGNNNNDRTSANDGSRGPTNSTSSVGSLQFHFKNGQCTDWADARYAQLTGYHVSWSGDALTWPSKARNYAGWTVSNQAKTPSIISIQPGFQGVGNLGHVAVVERINPDGSVYTSNYNYNGGPYVLTFVTFQVGTGVGFMWHN</sequence>
<evidence type="ECO:0000256" key="1">
    <source>
        <dbReference type="SAM" id="MobiDB-lite"/>
    </source>
</evidence>
<organism evidence="4 5">
    <name type="scientific">Basidiobolus ranarum</name>
    <dbReference type="NCBI Taxonomy" id="34480"/>
    <lineage>
        <taxon>Eukaryota</taxon>
        <taxon>Fungi</taxon>
        <taxon>Fungi incertae sedis</taxon>
        <taxon>Zoopagomycota</taxon>
        <taxon>Entomophthoromycotina</taxon>
        <taxon>Basidiobolomycetes</taxon>
        <taxon>Basidiobolales</taxon>
        <taxon>Basidiobolaceae</taxon>
        <taxon>Basidiobolus</taxon>
    </lineage>
</organism>
<dbReference type="EMBL" id="JASJQH010000251">
    <property type="protein sequence ID" value="KAK9765572.1"/>
    <property type="molecule type" value="Genomic_DNA"/>
</dbReference>
<evidence type="ECO:0000313" key="5">
    <source>
        <dbReference type="Proteomes" id="UP001479436"/>
    </source>
</evidence>
<comment type="caution">
    <text evidence="4">The sequence shown here is derived from an EMBL/GenBank/DDBJ whole genome shotgun (WGS) entry which is preliminary data.</text>
</comment>
<dbReference type="InterPro" id="IPR007921">
    <property type="entry name" value="CHAP_dom"/>
</dbReference>
<feature type="signal peptide" evidence="2">
    <location>
        <begin position="1"/>
        <end position="21"/>
    </location>
</feature>
<reference evidence="4 5" key="1">
    <citation type="submission" date="2023-04" db="EMBL/GenBank/DDBJ databases">
        <title>Genome of Basidiobolus ranarum AG-B5.</title>
        <authorList>
            <person name="Stajich J.E."/>
            <person name="Carter-House D."/>
            <person name="Gryganskyi A."/>
        </authorList>
    </citation>
    <scope>NUCLEOTIDE SEQUENCE [LARGE SCALE GENOMIC DNA]</scope>
    <source>
        <strain evidence="4 5">AG-B5</strain>
    </source>
</reference>
<dbReference type="Proteomes" id="UP001479436">
    <property type="component" value="Unassembled WGS sequence"/>
</dbReference>
<dbReference type="Gene3D" id="3.90.1720.10">
    <property type="entry name" value="endopeptidase domain like (from Nostoc punctiforme)"/>
    <property type="match status" value="1"/>
</dbReference>
<feature type="region of interest" description="Disordered" evidence="1">
    <location>
        <begin position="41"/>
        <end position="116"/>
    </location>
</feature>
<evidence type="ECO:0000259" key="3">
    <source>
        <dbReference type="PROSITE" id="PS50911"/>
    </source>
</evidence>
<name>A0ABR2WVV2_9FUNG</name>
<accession>A0ABR2WVV2</accession>
<keyword evidence="2" id="KW-0732">Signal</keyword>
<gene>
    <name evidence="4" type="ORF">K7432_005993</name>
</gene>